<keyword evidence="4" id="KW-1015">Disulfide bond</keyword>
<feature type="domain" description="Thioredoxin-like fold" evidence="6">
    <location>
        <begin position="150"/>
        <end position="303"/>
    </location>
</feature>
<dbReference type="CDD" id="cd02972">
    <property type="entry name" value="DsbA_family"/>
    <property type="match status" value="1"/>
</dbReference>
<evidence type="ECO:0000256" key="2">
    <source>
        <dbReference type="ARBA" id="ARBA00022729"/>
    </source>
</evidence>
<dbReference type="GO" id="GO:0016491">
    <property type="term" value="F:oxidoreductase activity"/>
    <property type="evidence" value="ECO:0007669"/>
    <property type="project" value="UniProtKB-KW"/>
</dbReference>
<keyword evidence="3" id="KW-0560">Oxidoreductase</keyword>
<evidence type="ECO:0000256" key="1">
    <source>
        <dbReference type="ARBA" id="ARBA00005791"/>
    </source>
</evidence>
<keyword evidence="7" id="KW-0413">Isomerase</keyword>
<dbReference type="InterPro" id="IPR036249">
    <property type="entry name" value="Thioredoxin-like_sf"/>
</dbReference>
<evidence type="ECO:0000256" key="3">
    <source>
        <dbReference type="ARBA" id="ARBA00023002"/>
    </source>
</evidence>
<accession>A0A1W1VFN6</accession>
<dbReference type="PANTHER" id="PTHR13887">
    <property type="entry name" value="GLUTATHIONE S-TRANSFERASE KAPPA"/>
    <property type="match status" value="1"/>
</dbReference>
<dbReference type="OrthoDB" id="9784686at2"/>
<dbReference type="PANTHER" id="PTHR13887:SF14">
    <property type="entry name" value="DISULFIDE BOND FORMATION PROTEIN D"/>
    <property type="match status" value="1"/>
</dbReference>
<evidence type="ECO:0000256" key="5">
    <source>
        <dbReference type="ARBA" id="ARBA00023284"/>
    </source>
</evidence>
<keyword evidence="2" id="KW-0732">Signal</keyword>
<dbReference type="AlphaFoldDB" id="A0A1W1VFN6"/>
<dbReference type="InterPro" id="IPR012336">
    <property type="entry name" value="Thioredoxin-like_fold"/>
</dbReference>
<evidence type="ECO:0000313" key="8">
    <source>
        <dbReference type="Proteomes" id="UP000192582"/>
    </source>
</evidence>
<organism evidence="7 8">
    <name type="scientific">Deinococcus hopiensis KR-140</name>
    <dbReference type="NCBI Taxonomy" id="695939"/>
    <lineage>
        <taxon>Bacteria</taxon>
        <taxon>Thermotogati</taxon>
        <taxon>Deinococcota</taxon>
        <taxon>Deinococci</taxon>
        <taxon>Deinococcales</taxon>
        <taxon>Deinococcaceae</taxon>
        <taxon>Deinococcus</taxon>
    </lineage>
</organism>
<dbReference type="Proteomes" id="UP000192582">
    <property type="component" value="Unassembled WGS sequence"/>
</dbReference>
<sequence>MVAVAAALALGTNAGAQLYSTPAEVTANPLVKGFTVSGLTLSQGQTRVTLDLAGGRLVGLLVQGQGAQEVARGLVLAWGGEEKNVADLARSLGAEEVKAQARTAQGFAEDSEGTVLRLKVTGSGNAERWSAYTSLLIHPDSAFPTTANAEGNSKAPNVLRVFSDFQCPYCKRMWDTAHRTWAAQPNVYRVVHYHFPLEQHENAEPAAIASECAAAQGKFWPYADQLFSRVEDWVPQPNPTAKFVEYARALKLNVGTFQKCLTSAAPRTAVRAQYAAGLKVDVRGTPSVYLNGVQMQDYSDAEEAALIRTVTAASPSAAQVIEARLKALR</sequence>
<keyword evidence="5" id="KW-0676">Redox-active center</keyword>
<dbReference type="SUPFAM" id="SSF52833">
    <property type="entry name" value="Thioredoxin-like"/>
    <property type="match status" value="1"/>
</dbReference>
<evidence type="ECO:0000259" key="6">
    <source>
        <dbReference type="Pfam" id="PF13462"/>
    </source>
</evidence>
<dbReference type="Pfam" id="PF13462">
    <property type="entry name" value="Thioredoxin_4"/>
    <property type="match status" value="1"/>
</dbReference>
<evidence type="ECO:0000313" key="7">
    <source>
        <dbReference type="EMBL" id="SMB92023.1"/>
    </source>
</evidence>
<dbReference type="Gene3D" id="3.40.30.10">
    <property type="entry name" value="Glutaredoxin"/>
    <property type="match status" value="1"/>
</dbReference>
<name>A0A1W1VFN6_9DEIO</name>
<dbReference type="GO" id="GO:0016853">
    <property type="term" value="F:isomerase activity"/>
    <property type="evidence" value="ECO:0007669"/>
    <property type="project" value="UniProtKB-KW"/>
</dbReference>
<protein>
    <submittedName>
        <fullName evidence="7">Protein-disulfide isomerase</fullName>
    </submittedName>
</protein>
<proteinExistence type="inferred from homology"/>
<dbReference type="EMBL" id="FWWU01000009">
    <property type="protein sequence ID" value="SMB92023.1"/>
    <property type="molecule type" value="Genomic_DNA"/>
</dbReference>
<reference evidence="7 8" key="1">
    <citation type="submission" date="2017-04" db="EMBL/GenBank/DDBJ databases">
        <authorList>
            <person name="Afonso C.L."/>
            <person name="Miller P.J."/>
            <person name="Scott M.A."/>
            <person name="Spackman E."/>
            <person name="Goraichik I."/>
            <person name="Dimitrov K.M."/>
            <person name="Suarez D.L."/>
            <person name="Swayne D.E."/>
        </authorList>
    </citation>
    <scope>NUCLEOTIDE SEQUENCE [LARGE SCALE GENOMIC DNA]</scope>
    <source>
        <strain evidence="7 8">KR-140</strain>
    </source>
</reference>
<dbReference type="STRING" id="695939.SAMN00790413_01413"/>
<keyword evidence="8" id="KW-1185">Reference proteome</keyword>
<comment type="similarity">
    <text evidence="1">Belongs to the thioredoxin family. DsbA subfamily.</text>
</comment>
<evidence type="ECO:0000256" key="4">
    <source>
        <dbReference type="ARBA" id="ARBA00023157"/>
    </source>
</evidence>
<gene>
    <name evidence="7" type="ORF">SAMN00790413_01413</name>
</gene>